<dbReference type="PANTHER" id="PTHR33885">
    <property type="entry name" value="PHAGE SHOCK PROTEIN C"/>
    <property type="match status" value="1"/>
</dbReference>
<evidence type="ECO:0000256" key="1">
    <source>
        <dbReference type="ARBA" id="ARBA00004162"/>
    </source>
</evidence>
<dbReference type="KEGG" id="mrob:HH214_12180"/>
<gene>
    <name evidence="8" type="ORF">HH214_12180</name>
</gene>
<accession>A0A7L5DZP6</accession>
<evidence type="ECO:0000256" key="3">
    <source>
        <dbReference type="ARBA" id="ARBA00022692"/>
    </source>
</evidence>
<dbReference type="Proteomes" id="UP000503278">
    <property type="component" value="Chromosome"/>
</dbReference>
<evidence type="ECO:0000256" key="4">
    <source>
        <dbReference type="ARBA" id="ARBA00022989"/>
    </source>
</evidence>
<proteinExistence type="predicted"/>
<evidence type="ECO:0000256" key="5">
    <source>
        <dbReference type="ARBA" id="ARBA00023136"/>
    </source>
</evidence>
<comment type="subcellular location">
    <subcellularLocation>
        <location evidence="1">Cell membrane</location>
        <topology evidence="1">Single-pass membrane protein</topology>
    </subcellularLocation>
</comment>
<name>A0A7L5DZP6_9SPHI</name>
<keyword evidence="2" id="KW-1003">Cell membrane</keyword>
<evidence type="ECO:0000313" key="8">
    <source>
        <dbReference type="EMBL" id="QJD96582.1"/>
    </source>
</evidence>
<dbReference type="Pfam" id="PF04024">
    <property type="entry name" value="PspC"/>
    <property type="match status" value="1"/>
</dbReference>
<evidence type="ECO:0000259" key="7">
    <source>
        <dbReference type="Pfam" id="PF04024"/>
    </source>
</evidence>
<evidence type="ECO:0000256" key="2">
    <source>
        <dbReference type="ARBA" id="ARBA00022475"/>
    </source>
</evidence>
<feature type="transmembrane region" description="Helical" evidence="6">
    <location>
        <begin position="131"/>
        <end position="158"/>
    </location>
</feature>
<dbReference type="RefSeq" id="WP_169608033.1">
    <property type="nucleotide sequence ID" value="NZ_CP051682.1"/>
</dbReference>
<keyword evidence="5 6" id="KW-0472">Membrane</keyword>
<keyword evidence="4 6" id="KW-1133">Transmembrane helix</keyword>
<sequence length="234" mass="26764">MNKTIIININGIIFHIEEDAYEVLRTYMTEVKRHFFNSADSLEITTDIENRIAEMFTEILAREHRQVVTEQDVKAVIEQMGSVQDFDYEESGTSAAYTDTTGRRRLFRDSDDHLVGGVCAGIANYFDVETVWIRLIFAIFFVVGGTGLLLYIVLWIIVPQATTRADRMAMKGEPLDLQGFKRNFEAELHSVSGRLSAMHHEARPLMYKSRDFISDFTHHLGTFLGEPAKFCLNL</sequence>
<protein>
    <submittedName>
        <fullName evidence="8">PspC domain-containing protein</fullName>
    </submittedName>
</protein>
<keyword evidence="9" id="KW-1185">Reference proteome</keyword>
<keyword evidence="3 6" id="KW-0812">Transmembrane</keyword>
<organism evidence="8 9">
    <name type="scientific">Mucilaginibacter robiniae</name>
    <dbReference type="NCBI Taxonomy" id="2728022"/>
    <lineage>
        <taxon>Bacteria</taxon>
        <taxon>Pseudomonadati</taxon>
        <taxon>Bacteroidota</taxon>
        <taxon>Sphingobacteriia</taxon>
        <taxon>Sphingobacteriales</taxon>
        <taxon>Sphingobacteriaceae</taxon>
        <taxon>Mucilaginibacter</taxon>
    </lineage>
</organism>
<evidence type="ECO:0000313" key="9">
    <source>
        <dbReference type="Proteomes" id="UP000503278"/>
    </source>
</evidence>
<dbReference type="InterPro" id="IPR052027">
    <property type="entry name" value="PspC"/>
</dbReference>
<reference evidence="8 9" key="1">
    <citation type="submission" date="2020-04" db="EMBL/GenBank/DDBJ databases">
        <title>Genome sequencing of novel species.</title>
        <authorList>
            <person name="Heo J."/>
            <person name="Kim S.-J."/>
            <person name="Kim J.-S."/>
            <person name="Hong S.-B."/>
            <person name="Kwon S.-W."/>
        </authorList>
    </citation>
    <scope>NUCLEOTIDE SEQUENCE [LARGE SCALE GENOMIC DNA]</scope>
    <source>
        <strain evidence="8 9">F39-2</strain>
    </source>
</reference>
<dbReference type="PANTHER" id="PTHR33885:SF3">
    <property type="entry name" value="PHAGE SHOCK PROTEIN C"/>
    <property type="match status" value="1"/>
</dbReference>
<feature type="domain" description="Phage shock protein PspC N-terminal" evidence="7">
    <location>
        <begin position="104"/>
        <end position="161"/>
    </location>
</feature>
<dbReference type="EMBL" id="CP051682">
    <property type="protein sequence ID" value="QJD96582.1"/>
    <property type="molecule type" value="Genomic_DNA"/>
</dbReference>
<dbReference type="AlphaFoldDB" id="A0A7L5DZP6"/>
<dbReference type="InterPro" id="IPR007168">
    <property type="entry name" value="Phageshock_PspC_N"/>
</dbReference>
<evidence type="ECO:0000256" key="6">
    <source>
        <dbReference type="SAM" id="Phobius"/>
    </source>
</evidence>
<dbReference type="GO" id="GO:0005886">
    <property type="term" value="C:plasma membrane"/>
    <property type="evidence" value="ECO:0007669"/>
    <property type="project" value="UniProtKB-SubCell"/>
</dbReference>